<protein>
    <submittedName>
        <fullName evidence="1">Uncharacterized protein</fullName>
    </submittedName>
</protein>
<evidence type="ECO:0000313" key="2">
    <source>
        <dbReference type="Proteomes" id="UP000694044"/>
    </source>
</evidence>
<gene>
    <name evidence="1" type="ORF">PHYPSEUDO_012046</name>
</gene>
<dbReference type="Proteomes" id="UP000694044">
    <property type="component" value="Unassembled WGS sequence"/>
</dbReference>
<dbReference type="EMBL" id="JAGDFM010000565">
    <property type="protein sequence ID" value="KAG7377178.1"/>
    <property type="molecule type" value="Genomic_DNA"/>
</dbReference>
<dbReference type="AlphaFoldDB" id="A0A8T1VAQ2"/>
<sequence>MANQVEGVTAFAPPPTTNSRYVISLKEEKVDIWLEDRSSKKQWRTGYLNKEDYVTAANVFVDATAADYVSCFKQCLDCQFREEDTDRKLTPLKGGKLKLELSLEIRLLRSARAISYAFELQPIAVERIDILESKLKDQQEELEKLRMKIDSSGGLALKMSGCRRNNNEWI</sequence>
<name>A0A8T1VAQ2_9STRA</name>
<organism evidence="1 2">
    <name type="scientific">Phytophthora pseudosyringae</name>
    <dbReference type="NCBI Taxonomy" id="221518"/>
    <lineage>
        <taxon>Eukaryota</taxon>
        <taxon>Sar</taxon>
        <taxon>Stramenopiles</taxon>
        <taxon>Oomycota</taxon>
        <taxon>Peronosporomycetes</taxon>
        <taxon>Peronosporales</taxon>
        <taxon>Peronosporaceae</taxon>
        <taxon>Phytophthora</taxon>
    </lineage>
</organism>
<dbReference type="OrthoDB" id="94870at2759"/>
<evidence type="ECO:0000313" key="1">
    <source>
        <dbReference type="EMBL" id="KAG7377178.1"/>
    </source>
</evidence>
<keyword evidence="2" id="KW-1185">Reference proteome</keyword>
<accession>A0A8T1VAQ2</accession>
<proteinExistence type="predicted"/>
<reference evidence="1" key="1">
    <citation type="submission" date="2021-02" db="EMBL/GenBank/DDBJ databases">
        <authorList>
            <person name="Palmer J.M."/>
        </authorList>
    </citation>
    <scope>NUCLEOTIDE SEQUENCE</scope>
    <source>
        <strain evidence="1">SCRP734</strain>
    </source>
</reference>
<comment type="caution">
    <text evidence="1">The sequence shown here is derived from an EMBL/GenBank/DDBJ whole genome shotgun (WGS) entry which is preliminary data.</text>
</comment>